<sequence>MGDKEKKPLKYRILTYGCQMNVRDSETIAGLLESSGFNQAEDLSEADLIVFNTCSVRHS</sequence>
<evidence type="ECO:0000259" key="1">
    <source>
        <dbReference type="PROSITE" id="PS51449"/>
    </source>
</evidence>
<protein>
    <submittedName>
        <fullName evidence="2">tRNA (N6-isopentenyl adenosine(37)-C2)-methylthiotransferase MiaB</fullName>
    </submittedName>
</protein>
<organism evidence="2 3">
    <name type="scientific">Syntrophomonas wolfei</name>
    <dbReference type="NCBI Taxonomy" id="863"/>
    <lineage>
        <taxon>Bacteria</taxon>
        <taxon>Bacillati</taxon>
        <taxon>Bacillota</taxon>
        <taxon>Clostridia</taxon>
        <taxon>Eubacteriales</taxon>
        <taxon>Syntrophomonadaceae</taxon>
        <taxon>Syntrophomonas</taxon>
    </lineage>
</organism>
<dbReference type="AlphaFoldDB" id="A0A354YXM8"/>
<dbReference type="Gene3D" id="3.40.50.12160">
    <property type="entry name" value="Methylthiotransferase, N-terminal domain"/>
    <property type="match status" value="1"/>
</dbReference>
<dbReference type="PROSITE" id="PS51449">
    <property type="entry name" value="MTTASE_N"/>
    <property type="match status" value="1"/>
</dbReference>
<accession>A0A354YXM8</accession>
<reference evidence="2 3" key="1">
    <citation type="journal article" date="2018" name="Nat. Biotechnol.">
        <title>A standardized bacterial taxonomy based on genome phylogeny substantially revises the tree of life.</title>
        <authorList>
            <person name="Parks D.H."/>
            <person name="Chuvochina M."/>
            <person name="Waite D.W."/>
            <person name="Rinke C."/>
            <person name="Skarshewski A."/>
            <person name="Chaumeil P.A."/>
            <person name="Hugenholtz P."/>
        </authorList>
    </citation>
    <scope>NUCLEOTIDE SEQUENCE [LARGE SCALE GENOMIC DNA]</scope>
    <source>
        <strain evidence="2">UBA10948</strain>
    </source>
</reference>
<keyword evidence="2" id="KW-0808">Transferase</keyword>
<dbReference type="Proteomes" id="UP000263273">
    <property type="component" value="Unassembled WGS sequence"/>
</dbReference>
<comment type="caution">
    <text evidence="2">The sequence shown here is derived from an EMBL/GenBank/DDBJ whole genome shotgun (WGS) entry which is preliminary data.</text>
</comment>
<dbReference type="GO" id="GO:0046872">
    <property type="term" value="F:metal ion binding"/>
    <property type="evidence" value="ECO:0007669"/>
    <property type="project" value="UniProtKB-KW"/>
</dbReference>
<gene>
    <name evidence="2" type="ORF">DDZ44_03415</name>
</gene>
<feature type="non-terminal residue" evidence="2">
    <location>
        <position position="59"/>
    </location>
</feature>
<dbReference type="InterPro" id="IPR013848">
    <property type="entry name" value="Methylthiotransferase_N"/>
</dbReference>
<name>A0A354YXM8_9FIRM</name>
<dbReference type="GO" id="GO:0035597">
    <property type="term" value="F:tRNA-2-methylthio-N(6)-dimethylallyladenosine(37) synthase activity"/>
    <property type="evidence" value="ECO:0007669"/>
    <property type="project" value="TreeGrafter"/>
</dbReference>
<proteinExistence type="predicted"/>
<evidence type="ECO:0000313" key="3">
    <source>
        <dbReference type="Proteomes" id="UP000263273"/>
    </source>
</evidence>
<dbReference type="GO" id="GO:0051539">
    <property type="term" value="F:4 iron, 4 sulfur cluster binding"/>
    <property type="evidence" value="ECO:0007669"/>
    <property type="project" value="UniProtKB-KW"/>
</dbReference>
<dbReference type="GO" id="GO:0005829">
    <property type="term" value="C:cytosol"/>
    <property type="evidence" value="ECO:0007669"/>
    <property type="project" value="TreeGrafter"/>
</dbReference>
<feature type="domain" description="MTTase N-terminal" evidence="1">
    <location>
        <begin position="9"/>
        <end position="59"/>
    </location>
</feature>
<evidence type="ECO:0000313" key="2">
    <source>
        <dbReference type="EMBL" id="HBK52972.1"/>
    </source>
</evidence>
<dbReference type="EMBL" id="DNZF01000072">
    <property type="protein sequence ID" value="HBK52972.1"/>
    <property type="molecule type" value="Genomic_DNA"/>
</dbReference>
<dbReference type="Pfam" id="PF00919">
    <property type="entry name" value="UPF0004"/>
    <property type="match status" value="1"/>
</dbReference>
<dbReference type="PANTHER" id="PTHR43020:SF2">
    <property type="entry name" value="MITOCHONDRIAL TRNA METHYLTHIOTRANSFERASE CDK5RAP1"/>
    <property type="match status" value="1"/>
</dbReference>
<dbReference type="InterPro" id="IPR038135">
    <property type="entry name" value="Methylthiotransferase_N_sf"/>
</dbReference>
<dbReference type="PANTHER" id="PTHR43020">
    <property type="entry name" value="CDK5 REGULATORY SUBUNIT-ASSOCIATED PROTEIN 1"/>
    <property type="match status" value="1"/>
</dbReference>